<dbReference type="GO" id="GO:0006382">
    <property type="term" value="P:adenosine to inosine editing"/>
    <property type="evidence" value="ECO:0007669"/>
    <property type="project" value="TreeGrafter"/>
</dbReference>
<dbReference type="GO" id="GO:0003726">
    <property type="term" value="F:double-stranded RNA adenosine deaminase activity"/>
    <property type="evidence" value="ECO:0007669"/>
    <property type="project" value="TreeGrafter"/>
</dbReference>
<organism evidence="3 4">
    <name type="scientific">Dendrothele bispora (strain CBS 962.96)</name>
    <dbReference type="NCBI Taxonomy" id="1314807"/>
    <lineage>
        <taxon>Eukaryota</taxon>
        <taxon>Fungi</taxon>
        <taxon>Dikarya</taxon>
        <taxon>Basidiomycota</taxon>
        <taxon>Agaricomycotina</taxon>
        <taxon>Agaricomycetes</taxon>
        <taxon>Agaricomycetidae</taxon>
        <taxon>Agaricales</taxon>
        <taxon>Agaricales incertae sedis</taxon>
        <taxon>Dendrothele</taxon>
    </lineage>
</organism>
<dbReference type="OrthoDB" id="10268011at2759"/>
<feature type="domain" description="A to I editase" evidence="2">
    <location>
        <begin position="16"/>
        <end position="167"/>
    </location>
</feature>
<feature type="transmembrane region" description="Helical" evidence="1">
    <location>
        <begin position="30"/>
        <end position="50"/>
    </location>
</feature>
<keyword evidence="1" id="KW-0812">Transmembrane</keyword>
<dbReference type="Pfam" id="PF02137">
    <property type="entry name" value="A_deamin"/>
    <property type="match status" value="1"/>
</dbReference>
<dbReference type="GO" id="GO:0006396">
    <property type="term" value="P:RNA processing"/>
    <property type="evidence" value="ECO:0007669"/>
    <property type="project" value="InterPro"/>
</dbReference>
<reference evidence="3 4" key="1">
    <citation type="journal article" date="2019" name="Nat. Ecol. Evol.">
        <title>Megaphylogeny resolves global patterns of mushroom evolution.</title>
        <authorList>
            <person name="Varga T."/>
            <person name="Krizsan K."/>
            <person name="Foldi C."/>
            <person name="Dima B."/>
            <person name="Sanchez-Garcia M."/>
            <person name="Sanchez-Ramirez S."/>
            <person name="Szollosi G.J."/>
            <person name="Szarkandi J.G."/>
            <person name="Papp V."/>
            <person name="Albert L."/>
            <person name="Andreopoulos W."/>
            <person name="Angelini C."/>
            <person name="Antonin V."/>
            <person name="Barry K.W."/>
            <person name="Bougher N.L."/>
            <person name="Buchanan P."/>
            <person name="Buyck B."/>
            <person name="Bense V."/>
            <person name="Catcheside P."/>
            <person name="Chovatia M."/>
            <person name="Cooper J."/>
            <person name="Damon W."/>
            <person name="Desjardin D."/>
            <person name="Finy P."/>
            <person name="Geml J."/>
            <person name="Haridas S."/>
            <person name="Hughes K."/>
            <person name="Justo A."/>
            <person name="Karasinski D."/>
            <person name="Kautmanova I."/>
            <person name="Kiss B."/>
            <person name="Kocsube S."/>
            <person name="Kotiranta H."/>
            <person name="LaButti K.M."/>
            <person name="Lechner B.E."/>
            <person name="Liimatainen K."/>
            <person name="Lipzen A."/>
            <person name="Lukacs Z."/>
            <person name="Mihaltcheva S."/>
            <person name="Morgado L.N."/>
            <person name="Niskanen T."/>
            <person name="Noordeloos M.E."/>
            <person name="Ohm R.A."/>
            <person name="Ortiz-Santana B."/>
            <person name="Ovrebo C."/>
            <person name="Racz N."/>
            <person name="Riley R."/>
            <person name="Savchenko A."/>
            <person name="Shiryaev A."/>
            <person name="Soop K."/>
            <person name="Spirin V."/>
            <person name="Szebenyi C."/>
            <person name="Tomsovsky M."/>
            <person name="Tulloss R.E."/>
            <person name="Uehling J."/>
            <person name="Grigoriev I.V."/>
            <person name="Vagvolgyi C."/>
            <person name="Papp T."/>
            <person name="Martin F.M."/>
            <person name="Miettinen O."/>
            <person name="Hibbett D.S."/>
            <person name="Nagy L.G."/>
        </authorList>
    </citation>
    <scope>NUCLEOTIDE SEQUENCE [LARGE SCALE GENOMIC DNA]</scope>
    <source>
        <strain evidence="3 4">CBS 962.96</strain>
    </source>
</reference>
<evidence type="ECO:0000256" key="1">
    <source>
        <dbReference type="SAM" id="Phobius"/>
    </source>
</evidence>
<protein>
    <recommendedName>
        <fullName evidence="2">A to I editase domain-containing protein</fullName>
    </recommendedName>
</protein>
<name>A0A4S8LTM9_DENBC</name>
<evidence type="ECO:0000259" key="2">
    <source>
        <dbReference type="PROSITE" id="PS50141"/>
    </source>
</evidence>
<gene>
    <name evidence="3" type="ORF">K435DRAFT_905132</name>
</gene>
<keyword evidence="1" id="KW-0472">Membrane</keyword>
<dbReference type="GO" id="GO:0005730">
    <property type="term" value="C:nucleolus"/>
    <property type="evidence" value="ECO:0007669"/>
    <property type="project" value="TreeGrafter"/>
</dbReference>
<dbReference type="AlphaFoldDB" id="A0A4S8LTM9"/>
<dbReference type="InterPro" id="IPR002466">
    <property type="entry name" value="A_deamin"/>
</dbReference>
<dbReference type="Proteomes" id="UP000297245">
    <property type="component" value="Unassembled WGS sequence"/>
</dbReference>
<dbReference type="PANTHER" id="PTHR10910">
    <property type="entry name" value="EUKARYOTE SPECIFIC DSRNA BINDING PROTEIN"/>
    <property type="match status" value="1"/>
</dbReference>
<dbReference type="PROSITE" id="PS50141">
    <property type="entry name" value="A_DEAMIN_EDITASE"/>
    <property type="match status" value="1"/>
</dbReference>
<accession>A0A4S8LTM9</accession>
<keyword evidence="1" id="KW-1133">Transmembrane helix</keyword>
<dbReference type="EMBL" id="ML179264">
    <property type="protein sequence ID" value="THU92909.1"/>
    <property type="molecule type" value="Genomic_DNA"/>
</dbReference>
<evidence type="ECO:0000313" key="4">
    <source>
        <dbReference type="Proteomes" id="UP000297245"/>
    </source>
</evidence>
<evidence type="ECO:0000313" key="3">
    <source>
        <dbReference type="EMBL" id="THU92909.1"/>
    </source>
</evidence>
<proteinExistence type="predicted"/>
<sequence>MEEVIRSSQWLARREDEDGQKYALREDVKLILCILTVPYIKLLSFLLFLFKEVTFNNSLQVVTRRLIISLRSAARGRDNYSLYGVLRTKPGRADSPPALWMSRSDKIAAWNVLGIQGASGSSFLEPLYLNEVIIGEVPEQMRDIAKEDCERALWGRLDVGNLGAGLKYALHTPLISFTFVPFIHSRGWCYYLWVV</sequence>
<dbReference type="GO" id="GO:0005737">
    <property type="term" value="C:cytoplasm"/>
    <property type="evidence" value="ECO:0007669"/>
    <property type="project" value="TreeGrafter"/>
</dbReference>
<dbReference type="GO" id="GO:0003725">
    <property type="term" value="F:double-stranded RNA binding"/>
    <property type="evidence" value="ECO:0007669"/>
    <property type="project" value="TreeGrafter"/>
</dbReference>
<dbReference type="GO" id="GO:0008251">
    <property type="term" value="F:tRNA-specific adenosine deaminase activity"/>
    <property type="evidence" value="ECO:0007669"/>
    <property type="project" value="TreeGrafter"/>
</dbReference>
<dbReference type="PANTHER" id="PTHR10910:SF62">
    <property type="entry name" value="AT07585P-RELATED"/>
    <property type="match status" value="1"/>
</dbReference>
<keyword evidence="4" id="KW-1185">Reference proteome</keyword>